<keyword evidence="2" id="KW-1185">Reference proteome</keyword>
<reference evidence="1" key="1">
    <citation type="submission" date="2018-11" db="EMBL/GenBank/DDBJ databases">
        <title>The sequence and de novo assembly of Larimichthys crocea genome using PacBio and Hi-C technologies.</title>
        <authorList>
            <person name="Xu P."/>
            <person name="Chen B."/>
            <person name="Zhou Z."/>
            <person name="Ke Q."/>
            <person name="Wu Y."/>
            <person name="Bai H."/>
            <person name="Pu F."/>
        </authorList>
    </citation>
    <scope>NUCLEOTIDE SEQUENCE</scope>
    <source>
        <tissue evidence="1">Muscle</tissue>
    </source>
</reference>
<proteinExistence type="predicted"/>
<protein>
    <submittedName>
        <fullName evidence="1">Uncharacterized protein</fullName>
    </submittedName>
</protein>
<dbReference type="Proteomes" id="UP000793456">
    <property type="component" value="Chromosome VI"/>
</dbReference>
<evidence type="ECO:0000313" key="1">
    <source>
        <dbReference type="EMBL" id="TMS18279.1"/>
    </source>
</evidence>
<dbReference type="EMBL" id="CM011679">
    <property type="protein sequence ID" value="TMS18279.1"/>
    <property type="molecule type" value="Genomic_DNA"/>
</dbReference>
<accession>A0ACD3RGL7</accession>
<sequence>MPAFSLIITGSCTDSRDNSQGKLYRKLLTLYWRLHMGHLQIYSLLVCTVHNVHADTPEFSVWTGSAYKGSGIPTRIEDSWEIVEGLRGVPASMQEPDRQEGILLKRRKWPMKGWHKRYFVLEKGILKYGKRGTDLKKGKLHGCIDVGLSVMSIKKKAMCIDLDTEDNIYHLKVKSPELFEEWVSKLRHHRVFRQNEIAMYPHERHLFHPHASSSPSLNDTLRKRATLTKQGVGPPG</sequence>
<comment type="caution">
    <text evidence="1">The sequence shown here is derived from an EMBL/GenBank/DDBJ whole genome shotgun (WGS) entry which is preliminary data.</text>
</comment>
<gene>
    <name evidence="1" type="ORF">E3U43_010605</name>
</gene>
<name>A0ACD3RGL7_LARCR</name>
<organism evidence="1 2">
    <name type="scientific">Larimichthys crocea</name>
    <name type="common">Large yellow croaker</name>
    <name type="synonym">Pseudosciaena crocea</name>
    <dbReference type="NCBI Taxonomy" id="215358"/>
    <lineage>
        <taxon>Eukaryota</taxon>
        <taxon>Metazoa</taxon>
        <taxon>Chordata</taxon>
        <taxon>Craniata</taxon>
        <taxon>Vertebrata</taxon>
        <taxon>Euteleostomi</taxon>
        <taxon>Actinopterygii</taxon>
        <taxon>Neopterygii</taxon>
        <taxon>Teleostei</taxon>
        <taxon>Neoteleostei</taxon>
        <taxon>Acanthomorphata</taxon>
        <taxon>Eupercaria</taxon>
        <taxon>Sciaenidae</taxon>
        <taxon>Larimichthys</taxon>
    </lineage>
</organism>
<evidence type="ECO:0000313" key="2">
    <source>
        <dbReference type="Proteomes" id="UP000793456"/>
    </source>
</evidence>